<organism evidence="2 3">
    <name type="scientific">Chitinophaga filiformis</name>
    <name type="common">Myxococcus filiformis</name>
    <name type="synonym">Flexibacter filiformis</name>
    <dbReference type="NCBI Taxonomy" id="104663"/>
    <lineage>
        <taxon>Bacteria</taxon>
        <taxon>Pseudomonadati</taxon>
        <taxon>Bacteroidota</taxon>
        <taxon>Chitinophagia</taxon>
        <taxon>Chitinophagales</taxon>
        <taxon>Chitinophagaceae</taxon>
        <taxon>Chitinophaga</taxon>
    </lineage>
</organism>
<dbReference type="NCBIfam" id="TIGR03519">
    <property type="entry name" value="T9SS_PorP_fam"/>
    <property type="match status" value="1"/>
</dbReference>
<keyword evidence="1" id="KW-0732">Signal</keyword>
<evidence type="ECO:0000256" key="1">
    <source>
        <dbReference type="SAM" id="SignalP"/>
    </source>
</evidence>
<dbReference type="AlphaFoldDB" id="A0A1G7YTJ3"/>
<sequence>MCLRKGLYTGLLMIFASLQTSAQQNVQFSQYVFNGLSVNPAYAGYKDAWYLNTIYRQQWTGFPGAPVTGGVSFDGPIRPLKAGAGFGLGLQLMADKVGPQTSYSFYASYAYRIALDAEQTRRLCFGLGVGVTQYRLAGNTLAYFDGDDPVFPGGGVNAYTPDARFGVYYHSPSFYVGLSVMDLFSRYTSTKYAWKGYNYQNIRKSQHIYLTTGVMFPLSEHLQLKPSLMIKDDFKGPTNLDVNAMLLIDRVFWIGGSFRTAVPVWKKQLPNGLESLNAASAIVEYYIGGKWRIGYAYDLNINELAGTQGGSHEISVGVLFPRKKFSTSSPRYF</sequence>
<reference evidence="2 3" key="1">
    <citation type="submission" date="2016-10" db="EMBL/GenBank/DDBJ databases">
        <authorList>
            <person name="de Groot N.N."/>
        </authorList>
    </citation>
    <scope>NUCLEOTIDE SEQUENCE [LARGE SCALE GENOMIC DNA]</scope>
    <source>
        <strain evidence="2 3">DSM 527</strain>
    </source>
</reference>
<name>A0A1G7YTJ3_CHIFI</name>
<proteinExistence type="predicted"/>
<dbReference type="RefSeq" id="WP_176842433.1">
    <property type="nucleotide sequence ID" value="NZ_FNBN01000008.1"/>
</dbReference>
<evidence type="ECO:0000313" key="2">
    <source>
        <dbReference type="EMBL" id="SDG99902.1"/>
    </source>
</evidence>
<dbReference type="STRING" id="104663.SAMN04488121_1084"/>
<dbReference type="InterPro" id="IPR019861">
    <property type="entry name" value="PorP/SprF_Bacteroidetes"/>
</dbReference>
<accession>A0A1G7YTJ3</accession>
<protein>
    <submittedName>
        <fullName evidence="2">Type IX secretion system membrane protein, PorP/SprF family</fullName>
    </submittedName>
</protein>
<feature type="signal peptide" evidence="1">
    <location>
        <begin position="1"/>
        <end position="22"/>
    </location>
</feature>
<dbReference type="Proteomes" id="UP000199045">
    <property type="component" value="Unassembled WGS sequence"/>
</dbReference>
<evidence type="ECO:0000313" key="3">
    <source>
        <dbReference type="Proteomes" id="UP000199045"/>
    </source>
</evidence>
<dbReference type="Pfam" id="PF11751">
    <property type="entry name" value="PorP_SprF"/>
    <property type="match status" value="1"/>
</dbReference>
<feature type="chain" id="PRO_5011724223" evidence="1">
    <location>
        <begin position="23"/>
        <end position="333"/>
    </location>
</feature>
<gene>
    <name evidence="2" type="ORF">SAMN04488121_1084</name>
</gene>
<dbReference type="EMBL" id="FNBN01000008">
    <property type="protein sequence ID" value="SDG99902.1"/>
    <property type="molecule type" value="Genomic_DNA"/>
</dbReference>